<dbReference type="AlphaFoldDB" id="R4RNL8"/>
<keyword evidence="3" id="KW-1185">Reference proteome</keyword>
<organism evidence="2 3">
    <name type="scientific">Strawberry lethal yellows phytoplasma (CPA) str. NZSb11</name>
    <dbReference type="NCBI Taxonomy" id="980422"/>
    <lineage>
        <taxon>Bacteria</taxon>
        <taxon>Bacillati</taxon>
        <taxon>Mycoplasmatota</taxon>
        <taxon>Mollicutes</taxon>
        <taxon>Acholeplasmatales</taxon>
        <taxon>Acholeplasmataceae</taxon>
        <taxon>Candidatus Phytoplasma</taxon>
        <taxon>16SrXII (Stolbur group)</taxon>
    </lineage>
</organism>
<gene>
    <name evidence="1" type="ORF">SLY_0032</name>
    <name evidence="2" type="ORF">SLY_0137</name>
</gene>
<dbReference type="HOGENOM" id="CLU_3384060_0_0_14"/>
<evidence type="ECO:0000313" key="3">
    <source>
        <dbReference type="Proteomes" id="UP000013941"/>
    </source>
</evidence>
<protein>
    <submittedName>
        <fullName evidence="2">Uncharacterized protein</fullName>
    </submittedName>
</protein>
<dbReference type="EMBL" id="CP002548">
    <property type="protein sequence ID" value="AGL90061.1"/>
    <property type="molecule type" value="Genomic_DNA"/>
</dbReference>
<evidence type="ECO:0000313" key="2">
    <source>
        <dbReference type="EMBL" id="AGL90061.1"/>
    </source>
</evidence>
<evidence type="ECO:0000313" key="1">
    <source>
        <dbReference type="EMBL" id="AGL89958.1"/>
    </source>
</evidence>
<dbReference type="Proteomes" id="UP000013941">
    <property type="component" value="Chromosome"/>
</dbReference>
<sequence length="33" mass="4044">MCRFFYRPQKKGVLKNHNHHLKLKILPLYDTFG</sequence>
<proteinExistence type="predicted"/>
<dbReference type="KEGG" id="nzs:SLY_0137"/>
<dbReference type="KEGG" id="nzs:SLY_0032"/>
<name>R4RNL8_PHYAS</name>
<reference evidence="2 3" key="1">
    <citation type="journal article" date="2013" name="BMC Genomics">
        <title>Comparison of the complete genome sequence of two closely related isolates of 'Candidatus Phytoplasma australiense' reveals genome plasticity.</title>
        <authorList>
            <person name="Andersen M.T."/>
            <person name="Liefting L.W."/>
            <person name="Havukkala I."/>
            <person name="Beever R.E."/>
        </authorList>
    </citation>
    <scope>NUCLEOTIDE SEQUENCE [LARGE SCALE GENOMIC DNA]</scope>
    <source>
        <strain evidence="2 3">NZSb11</strain>
    </source>
</reference>
<accession>R4RNL8</accession>
<dbReference type="EMBL" id="CP002548">
    <property type="protein sequence ID" value="AGL89958.1"/>
    <property type="molecule type" value="Genomic_DNA"/>
</dbReference>